<protein>
    <submittedName>
        <fullName evidence="3">Uncharacterized protein</fullName>
    </submittedName>
</protein>
<dbReference type="VEuPathDB" id="VectorBase:AATE013303"/>
<dbReference type="EnsemblMetazoa" id="AATE013303-RA">
    <property type="protein sequence ID" value="AATE013303-PA.1"/>
    <property type="gene ID" value="AATE013303"/>
</dbReference>
<accession>A0A182J8C7</accession>
<feature type="compositionally biased region" description="Basic residues" evidence="2">
    <location>
        <begin position="202"/>
        <end position="220"/>
    </location>
</feature>
<evidence type="ECO:0000256" key="2">
    <source>
        <dbReference type="SAM" id="MobiDB-lite"/>
    </source>
</evidence>
<proteinExistence type="predicted"/>
<evidence type="ECO:0000256" key="1">
    <source>
        <dbReference type="SAM" id="Coils"/>
    </source>
</evidence>
<name>A0A182J8C7_ANOAO</name>
<keyword evidence="1" id="KW-0175">Coiled coil</keyword>
<dbReference type="AlphaFoldDB" id="A0A182J8C7"/>
<sequence>MCLTINQDTPVHRASSLAWGHNVSPTTSPTVERDGVRDISFGPGPSNATAQLTPVQEGNAGSVTVRDAIPVSSGPQQQNTVRSKSSSTFTTSDATANASTGGETSLARIKERRRKMRQELAMLDLEMAAVRKAEEEEKDSSVEMRKAEEWLRATDRFAAPEERFNAKRINTRKCSSRARETRRLGGSFERLPSGALRIGTGYKRRPSTGYKRFNRRRRPQRYATNQQTTN</sequence>
<evidence type="ECO:0000313" key="3">
    <source>
        <dbReference type="EnsemblMetazoa" id="AATE013303-PA.1"/>
    </source>
</evidence>
<feature type="region of interest" description="Disordered" evidence="2">
    <location>
        <begin position="19"/>
        <end position="52"/>
    </location>
</feature>
<reference evidence="3" key="1">
    <citation type="submission" date="2022-08" db="UniProtKB">
        <authorList>
            <consortium name="EnsemblMetazoa"/>
        </authorList>
    </citation>
    <scope>IDENTIFICATION</scope>
    <source>
        <strain evidence="3">EBRO</strain>
    </source>
</reference>
<organism evidence="3">
    <name type="scientific">Anopheles atroparvus</name>
    <name type="common">European mosquito</name>
    <dbReference type="NCBI Taxonomy" id="41427"/>
    <lineage>
        <taxon>Eukaryota</taxon>
        <taxon>Metazoa</taxon>
        <taxon>Ecdysozoa</taxon>
        <taxon>Arthropoda</taxon>
        <taxon>Hexapoda</taxon>
        <taxon>Insecta</taxon>
        <taxon>Pterygota</taxon>
        <taxon>Neoptera</taxon>
        <taxon>Endopterygota</taxon>
        <taxon>Diptera</taxon>
        <taxon>Nematocera</taxon>
        <taxon>Culicoidea</taxon>
        <taxon>Culicidae</taxon>
        <taxon>Anophelinae</taxon>
        <taxon>Anopheles</taxon>
    </lineage>
</organism>
<feature type="coiled-coil region" evidence="1">
    <location>
        <begin position="106"/>
        <end position="133"/>
    </location>
</feature>
<feature type="compositionally biased region" description="Low complexity" evidence="2">
    <location>
        <begin position="80"/>
        <end position="100"/>
    </location>
</feature>
<feature type="region of interest" description="Disordered" evidence="2">
    <location>
        <begin position="202"/>
        <end position="230"/>
    </location>
</feature>
<dbReference type="EMBL" id="AXCP01006738">
    <property type="status" value="NOT_ANNOTATED_CDS"/>
    <property type="molecule type" value="Genomic_DNA"/>
</dbReference>
<feature type="region of interest" description="Disordered" evidence="2">
    <location>
        <begin position="70"/>
        <end position="106"/>
    </location>
</feature>